<proteinExistence type="inferred from homology"/>
<dbReference type="EMBL" id="PGCJ01000083">
    <property type="protein sequence ID" value="PLW51814.1"/>
    <property type="molecule type" value="Genomic_DNA"/>
</dbReference>
<feature type="compositionally biased region" description="Low complexity" evidence="6">
    <location>
        <begin position="683"/>
        <end position="694"/>
    </location>
</feature>
<feature type="compositionally biased region" description="Low complexity" evidence="6">
    <location>
        <begin position="820"/>
        <end position="830"/>
    </location>
</feature>
<feature type="compositionally biased region" description="Polar residues" evidence="6">
    <location>
        <begin position="1096"/>
        <end position="1122"/>
    </location>
</feature>
<dbReference type="GO" id="GO:0006508">
    <property type="term" value="P:proteolysis"/>
    <property type="evidence" value="ECO:0007669"/>
    <property type="project" value="UniProtKB-KW"/>
</dbReference>
<feature type="compositionally biased region" description="Low complexity" evidence="6">
    <location>
        <begin position="100"/>
        <end position="129"/>
    </location>
</feature>
<feature type="compositionally biased region" description="Low complexity" evidence="6">
    <location>
        <begin position="154"/>
        <end position="166"/>
    </location>
</feature>
<dbReference type="CDD" id="cd02663">
    <property type="entry name" value="Peptidase_C19G"/>
    <property type="match status" value="1"/>
</dbReference>
<comment type="similarity">
    <text evidence="2">Belongs to the peptidase C19 family.</text>
</comment>
<feature type="region of interest" description="Disordered" evidence="6">
    <location>
        <begin position="148"/>
        <end position="261"/>
    </location>
</feature>
<dbReference type="Gene3D" id="3.90.70.10">
    <property type="entry name" value="Cysteine proteinases"/>
    <property type="match status" value="2"/>
</dbReference>
<feature type="domain" description="USP" evidence="7">
    <location>
        <begin position="41"/>
        <end position="553"/>
    </location>
</feature>
<keyword evidence="5" id="KW-0378">Hydrolase</keyword>
<feature type="compositionally biased region" description="Basic and acidic residues" evidence="6">
    <location>
        <begin position="1010"/>
        <end position="1027"/>
    </location>
</feature>
<evidence type="ECO:0000313" key="9">
    <source>
        <dbReference type="Proteomes" id="UP000235388"/>
    </source>
</evidence>
<dbReference type="Proteomes" id="UP000235388">
    <property type="component" value="Unassembled WGS sequence"/>
</dbReference>
<accession>A0A2N5VPA4</accession>
<dbReference type="STRING" id="200324.A0A2N5VPA4"/>
<feature type="compositionally biased region" description="Low complexity" evidence="6">
    <location>
        <begin position="634"/>
        <end position="650"/>
    </location>
</feature>
<evidence type="ECO:0000256" key="1">
    <source>
        <dbReference type="ARBA" id="ARBA00000707"/>
    </source>
</evidence>
<evidence type="ECO:0000256" key="6">
    <source>
        <dbReference type="SAM" id="MobiDB-lite"/>
    </source>
</evidence>
<gene>
    <name evidence="8" type="ORF">PCANC_05561</name>
</gene>
<dbReference type="PROSITE" id="PS00972">
    <property type="entry name" value="USP_1"/>
    <property type="match status" value="1"/>
</dbReference>
<sequence>MSLLRWIGVNSNGGNQSTQSISSPNAPQNQQWWNGSDEKYFGMENFGNTCYANSVLQALYFCKPFRQLLELSSSDTHLIVAANNTSLSTSPQSFSHLPIPNASTSQNNNNNNNHPNSSSSSSSSSIPPSHIRPKSTSLGLDTLQKIHHTAHPNSSSSSSSPSSPSPLTRPRSQSNQPHFPSKNQQATHQNHHLKSDPSTSQPHSTSQTTTTNHKRNWGAADFDQGGLGKQHLPSPNSTNLPLPTGTTTSARPDPSSDDPTICSSLRDLFRHISTQPNSVGAVAPQAFINTLKRYNELFRSTMHQDAHEFLNYLVNSVAEDVFAEQEKRRLEDEGLSLLEPTPPSLQKTSFKAGQSRSTWVHRLFEGVLTNETKCLTCETVTQRDESFLDLSINIHQNTSLTACLRQFSASEMLCQKNKFSCDQCCSLQEAEKRMKIKKLPNVLALHLKRFKYQENLQRYTKLTYRVVFPFELKLFNTTDDIQDPDRLYELWAIVVHIGAGPHHGHYVTILKSHGQWLLFDDNVVTRIEERDIQKYYGDTPGAGSGYVLFYQATDLDLMDLIGVPLGSDGVEMDSELETEGSEEAVIPACDDTTPDITSTAENSMLKAESKNKSPQLSTWNGFQLAPVAPTRTNSTPFSSCLSSASSSSSHPLPPTSQQRNIASPTPSARTISTSDQQYEHPTSSNSNRAAESAAQQLPQLGPNHSPNPNSKATSPQLKFSGSSKLSRSHSVATKFSSLARTGSHLVPKPIDGRLSPQSSPDSALLSPFQTGPSLPKSVCTSAPLRTIPHLPSPHASEDPAARATLPNYQPTSPLIGTAVNSGSGSGNSNSKTSAALPKLHRKFSAKFLRRKKSSANSPAQSTNTADPSPHSSPTVGSSDSVMGPPSSARKILPSSEPPSRNITPQHQPIPYSLPGHDPAGPPQHFFSPRPIQGSYRHSIATALDVSMGDANLNGVGSLLAGNRHSVHSAEYNNHEQGAWTQMTDTKPSRPVSMVMKGAQAPPATSSLTEKQQREIKKASDKASKMTVKDKLRALTNSQSRPASQPSTKAAKLAAQFKFTKSNQSFEMPGAAHDAHHQQQQQQQPHYHQPRLGGSPHTASQPSAGRSMRLRSNSSLVAPTGSCSLGAPTSSSSPRPAPATYSGTPSAPNSVPASSSTSRPSGSPPTPVSRPTSRHGSSNGFLT</sequence>
<feature type="region of interest" description="Disordered" evidence="6">
    <location>
        <begin position="573"/>
        <end position="597"/>
    </location>
</feature>
<feature type="compositionally biased region" description="Polar residues" evidence="6">
    <location>
        <begin position="755"/>
        <end position="772"/>
    </location>
</feature>
<feature type="region of interest" description="Disordered" evidence="6">
    <location>
        <begin position="849"/>
        <end position="931"/>
    </location>
</feature>
<feature type="region of interest" description="Disordered" evidence="6">
    <location>
        <begin position="995"/>
        <end position="1027"/>
    </location>
</feature>
<reference evidence="8 9" key="1">
    <citation type="submission" date="2017-11" db="EMBL/GenBank/DDBJ databases">
        <title>De novo assembly and phasing of dikaryotic genomes from two isolates of Puccinia coronata f. sp. avenae, the causal agent of oat crown rust.</title>
        <authorList>
            <person name="Miller M.E."/>
            <person name="Zhang Y."/>
            <person name="Omidvar V."/>
            <person name="Sperschneider J."/>
            <person name="Schwessinger B."/>
            <person name="Raley C."/>
            <person name="Palmer J.M."/>
            <person name="Garnica D."/>
            <person name="Upadhyaya N."/>
            <person name="Rathjen J."/>
            <person name="Taylor J.M."/>
            <person name="Park R.F."/>
            <person name="Dodds P.N."/>
            <person name="Hirsch C.D."/>
            <person name="Kianian S.F."/>
            <person name="Figueroa M."/>
        </authorList>
    </citation>
    <scope>NUCLEOTIDE SEQUENCE [LARGE SCALE GENOMIC DNA]</scope>
    <source>
        <strain evidence="8">12NC29</strain>
    </source>
</reference>
<feature type="compositionally biased region" description="Low complexity" evidence="6">
    <location>
        <begin position="232"/>
        <end position="244"/>
    </location>
</feature>
<comment type="caution">
    <text evidence="8">The sequence shown here is derived from an EMBL/GenBank/DDBJ whole genome shotgun (WGS) entry which is preliminary data.</text>
</comment>
<dbReference type="InterPro" id="IPR001394">
    <property type="entry name" value="Peptidase_C19_UCH"/>
</dbReference>
<feature type="compositionally biased region" description="Polar residues" evidence="6">
    <location>
        <begin position="1173"/>
        <end position="1182"/>
    </location>
</feature>
<feature type="compositionally biased region" description="Polar residues" evidence="6">
    <location>
        <begin position="695"/>
        <end position="740"/>
    </location>
</feature>
<feature type="compositionally biased region" description="Polar residues" evidence="6">
    <location>
        <begin position="854"/>
        <end position="880"/>
    </location>
</feature>
<organism evidence="8 9">
    <name type="scientific">Puccinia coronata f. sp. avenae</name>
    <dbReference type="NCBI Taxonomy" id="200324"/>
    <lineage>
        <taxon>Eukaryota</taxon>
        <taxon>Fungi</taxon>
        <taxon>Dikarya</taxon>
        <taxon>Basidiomycota</taxon>
        <taxon>Pucciniomycotina</taxon>
        <taxon>Pucciniomycetes</taxon>
        <taxon>Pucciniales</taxon>
        <taxon>Pucciniaceae</taxon>
        <taxon>Puccinia</taxon>
    </lineage>
</organism>
<dbReference type="PROSITE" id="PS00973">
    <property type="entry name" value="USP_2"/>
    <property type="match status" value="1"/>
</dbReference>
<evidence type="ECO:0000313" key="8">
    <source>
        <dbReference type="EMBL" id="PLW51814.1"/>
    </source>
</evidence>
<dbReference type="FunFam" id="3.90.70.10:FF:000161">
    <property type="entry name" value="Related to deubiquitinating enzyme ubh1"/>
    <property type="match status" value="1"/>
</dbReference>
<feature type="compositionally biased region" description="Polar residues" evidence="6">
    <location>
        <begin position="657"/>
        <end position="682"/>
    </location>
</feature>
<dbReference type="InterPro" id="IPR018200">
    <property type="entry name" value="USP_CS"/>
</dbReference>
<dbReference type="PROSITE" id="PS50235">
    <property type="entry name" value="USP_3"/>
    <property type="match status" value="1"/>
</dbReference>
<keyword evidence="4" id="KW-0645">Protease</keyword>
<dbReference type="InterPro" id="IPR050164">
    <property type="entry name" value="Peptidase_C19"/>
</dbReference>
<evidence type="ECO:0000256" key="5">
    <source>
        <dbReference type="ARBA" id="ARBA00022801"/>
    </source>
</evidence>
<evidence type="ECO:0000256" key="4">
    <source>
        <dbReference type="ARBA" id="ARBA00022670"/>
    </source>
</evidence>
<feature type="compositionally biased region" description="Acidic residues" evidence="6">
    <location>
        <begin position="573"/>
        <end position="582"/>
    </location>
</feature>
<dbReference type="SUPFAM" id="SSF54001">
    <property type="entry name" value="Cysteine proteinases"/>
    <property type="match status" value="1"/>
</dbReference>
<feature type="compositionally biased region" description="Low complexity" evidence="6">
    <location>
        <begin position="1077"/>
        <end position="1086"/>
    </location>
</feature>
<evidence type="ECO:0000256" key="3">
    <source>
        <dbReference type="ARBA" id="ARBA00012759"/>
    </source>
</evidence>
<dbReference type="InterPro" id="IPR028889">
    <property type="entry name" value="USP"/>
</dbReference>
<dbReference type="CDD" id="cd02257">
    <property type="entry name" value="Peptidase_C19"/>
    <property type="match status" value="1"/>
</dbReference>
<comment type="catalytic activity">
    <reaction evidence="1">
        <text>Thiol-dependent hydrolysis of ester, thioester, amide, peptide and isopeptide bonds formed by the C-terminal Gly of ubiquitin (a 76-residue protein attached to proteins as an intracellular targeting signal).</text>
        <dbReference type="EC" id="3.4.19.12"/>
    </reaction>
</comment>
<feature type="region of interest" description="Disordered" evidence="6">
    <location>
        <begin position="1067"/>
        <end position="1182"/>
    </location>
</feature>
<dbReference type="Pfam" id="PF00443">
    <property type="entry name" value="UCH"/>
    <property type="match status" value="1"/>
</dbReference>
<feature type="compositionally biased region" description="Polar residues" evidence="6">
    <location>
        <begin position="897"/>
        <end position="906"/>
    </location>
</feature>
<dbReference type="OrthoDB" id="27652at2759"/>
<dbReference type="AlphaFoldDB" id="A0A2N5VPA4"/>
<dbReference type="GO" id="GO:0016579">
    <property type="term" value="P:protein deubiquitination"/>
    <property type="evidence" value="ECO:0007669"/>
    <property type="project" value="InterPro"/>
</dbReference>
<dbReference type="GO" id="GO:0004843">
    <property type="term" value="F:cysteine-type deubiquitinase activity"/>
    <property type="evidence" value="ECO:0007669"/>
    <property type="project" value="UniProtKB-EC"/>
</dbReference>
<protein>
    <recommendedName>
        <fullName evidence="3">ubiquitinyl hydrolase 1</fullName>
        <ecNumber evidence="3">3.4.19.12</ecNumber>
    </recommendedName>
</protein>
<dbReference type="GO" id="GO:0005829">
    <property type="term" value="C:cytosol"/>
    <property type="evidence" value="ECO:0007669"/>
    <property type="project" value="TreeGrafter"/>
</dbReference>
<evidence type="ECO:0000256" key="2">
    <source>
        <dbReference type="ARBA" id="ARBA00009085"/>
    </source>
</evidence>
<dbReference type="EC" id="3.4.19.12" evidence="3"/>
<dbReference type="PANTHER" id="PTHR24006:SF733">
    <property type="entry name" value="RE52890P"/>
    <property type="match status" value="1"/>
</dbReference>
<dbReference type="InterPro" id="IPR038765">
    <property type="entry name" value="Papain-like_cys_pep_sf"/>
</dbReference>
<evidence type="ECO:0000259" key="7">
    <source>
        <dbReference type="PROSITE" id="PS50235"/>
    </source>
</evidence>
<dbReference type="GO" id="GO:0005634">
    <property type="term" value="C:nucleus"/>
    <property type="evidence" value="ECO:0007669"/>
    <property type="project" value="TreeGrafter"/>
</dbReference>
<feature type="compositionally biased region" description="Polar residues" evidence="6">
    <location>
        <begin position="170"/>
        <end position="188"/>
    </location>
</feature>
<feature type="region of interest" description="Disordered" evidence="6">
    <location>
        <begin position="630"/>
        <end position="837"/>
    </location>
</feature>
<feature type="region of interest" description="Disordered" evidence="6">
    <location>
        <begin position="10"/>
        <end position="29"/>
    </location>
</feature>
<name>A0A2N5VPA4_9BASI</name>
<feature type="region of interest" description="Disordered" evidence="6">
    <location>
        <begin position="87"/>
        <end position="136"/>
    </location>
</feature>
<dbReference type="PANTHER" id="PTHR24006">
    <property type="entry name" value="UBIQUITIN CARBOXYL-TERMINAL HYDROLASE"/>
    <property type="match status" value="1"/>
</dbReference>
<feature type="compositionally biased region" description="Low complexity" evidence="6">
    <location>
        <begin position="1126"/>
        <end position="1160"/>
    </location>
</feature>
<feature type="compositionally biased region" description="Low complexity" evidence="6">
    <location>
        <begin position="197"/>
        <end position="211"/>
    </location>
</feature>
<keyword evidence="9" id="KW-1185">Reference proteome</keyword>